<evidence type="ECO:0000256" key="1">
    <source>
        <dbReference type="SAM" id="SignalP"/>
    </source>
</evidence>
<feature type="domain" description="BACON" evidence="2">
    <location>
        <begin position="71"/>
        <end position="127"/>
    </location>
</feature>
<dbReference type="Gene3D" id="2.60.40.10">
    <property type="entry name" value="Immunoglobulins"/>
    <property type="match status" value="2"/>
</dbReference>
<reference evidence="3 4" key="1">
    <citation type="submission" date="2021-01" db="EMBL/GenBank/DDBJ databases">
        <title>C459-1 draft genome sequence.</title>
        <authorList>
            <person name="Zhang X.-F."/>
        </authorList>
    </citation>
    <scope>NUCLEOTIDE SEQUENCE [LARGE SCALE GENOMIC DNA]</scope>
    <source>
        <strain evidence="4">C459-1</strain>
    </source>
</reference>
<dbReference type="InterPro" id="IPR024361">
    <property type="entry name" value="BACON"/>
</dbReference>
<dbReference type="PROSITE" id="PS51257">
    <property type="entry name" value="PROKAR_LIPOPROTEIN"/>
    <property type="match status" value="1"/>
</dbReference>
<feature type="domain" description="BACON" evidence="2">
    <location>
        <begin position="173"/>
        <end position="226"/>
    </location>
</feature>
<sequence>MKTTNYYKIKAKSKVAFAFVLSLMMFLSSCKDENEVRSQFALKDNPTKMEVPARGSTETYTVQSSGSWKVEPQRKEKWLKIEPIEGSGDGTFTVTVNKNIAHEVRNIALFFTVDGQLHNSVLKIEQAAATGGEEEEDPYIYLDGKPSKLEYEEAGGVSSYVLRANGKWRLELEDQPDWVTVEPMEGTGDTPLKMTVAKNTDVERATSLLFFLDDVQQSQSVSVYQKGQKLQVSGDIVLKEDFNWLNYGSEIFYTTTGETIIGNWTAEQKAKGWTSSPSSDGSTSVYARKGFVKLGKTNVAADFISPRLVNVQRTKNLIVKFKAAPYMTAAGTKDPTFLRVEVVGPGTVDVSEFNINNWPSAVPIDLGYYTSVWNDPMTERSFVITGATEETKIRFVASETDLTLKKTNRIFIDDVVVTVQ</sequence>
<dbReference type="Pfam" id="PF13004">
    <property type="entry name" value="BACON"/>
    <property type="match status" value="2"/>
</dbReference>
<dbReference type="Proteomes" id="UP000625283">
    <property type="component" value="Unassembled WGS sequence"/>
</dbReference>
<feature type="chain" id="PRO_5045599133" evidence="1">
    <location>
        <begin position="31"/>
        <end position="420"/>
    </location>
</feature>
<dbReference type="InterPro" id="IPR013783">
    <property type="entry name" value="Ig-like_fold"/>
</dbReference>
<keyword evidence="4" id="KW-1185">Reference proteome</keyword>
<organism evidence="3 4">
    <name type="scientific">Sphingobacterium faecale</name>
    <dbReference type="NCBI Taxonomy" id="2803775"/>
    <lineage>
        <taxon>Bacteria</taxon>
        <taxon>Pseudomonadati</taxon>
        <taxon>Bacteroidota</taxon>
        <taxon>Sphingobacteriia</taxon>
        <taxon>Sphingobacteriales</taxon>
        <taxon>Sphingobacteriaceae</taxon>
        <taxon>Sphingobacterium</taxon>
    </lineage>
</organism>
<gene>
    <name evidence="3" type="ORF">JKG61_20980</name>
</gene>
<comment type="caution">
    <text evidence="3">The sequence shown here is derived from an EMBL/GenBank/DDBJ whole genome shotgun (WGS) entry which is preliminary data.</text>
</comment>
<evidence type="ECO:0000259" key="2">
    <source>
        <dbReference type="Pfam" id="PF13004"/>
    </source>
</evidence>
<feature type="signal peptide" evidence="1">
    <location>
        <begin position="1"/>
        <end position="30"/>
    </location>
</feature>
<name>A0ABS1R958_9SPHI</name>
<evidence type="ECO:0000313" key="4">
    <source>
        <dbReference type="Proteomes" id="UP000625283"/>
    </source>
</evidence>
<proteinExistence type="predicted"/>
<keyword evidence="1" id="KW-0732">Signal</keyword>
<evidence type="ECO:0000313" key="3">
    <source>
        <dbReference type="EMBL" id="MBL1411244.1"/>
    </source>
</evidence>
<dbReference type="EMBL" id="JAERTY010000013">
    <property type="protein sequence ID" value="MBL1411244.1"/>
    <property type="molecule type" value="Genomic_DNA"/>
</dbReference>
<accession>A0ABS1R958</accession>
<protein>
    <submittedName>
        <fullName evidence="3">BACON domain-containing protein</fullName>
    </submittedName>
</protein>
<dbReference type="CDD" id="cd14948">
    <property type="entry name" value="BACON"/>
    <property type="match status" value="2"/>
</dbReference>
<dbReference type="RefSeq" id="WP_202104973.1">
    <property type="nucleotide sequence ID" value="NZ_JAERTY010000013.1"/>
</dbReference>